<feature type="domain" description="Type II secretion system protein GspF" evidence="12">
    <location>
        <begin position="12"/>
        <end position="139"/>
    </location>
</feature>
<dbReference type="RefSeq" id="WP_015708695.1">
    <property type="nucleotide sequence ID" value="NC_015578.1"/>
</dbReference>
<dbReference type="KEGG" id="tpi:TREPR_1395"/>
<dbReference type="Gene3D" id="1.20.81.30">
    <property type="entry name" value="Type II secretion system (T2SS), domain F"/>
    <property type="match status" value="2"/>
</dbReference>
<feature type="transmembrane region" description="Helical" evidence="11">
    <location>
        <begin position="316"/>
        <end position="344"/>
    </location>
</feature>
<sequence length="351" mass="38423">MSKNRERAVLEFTEMMEILLNSGLSIKDALEVLTVTGQEASRGNRGASLGKQLLEYIHKGASFAQAVNQLEEYFPPIYRGMIRVGNAAGSVERIFPRLRVYLSDQKKLREKVSAALVYPVLVLAVAFLGTLGLIFFVMPKMEQIFAGFGGDAGNTVRGNIRIIETGLIIPSFLLTLILCILIVIRKNKGGSSEINKLIDLHLLSMPLIGPYISSWETFNFSFAMEVLTGGGIAVENALGEAANLVSNSAYRLSLLKVRERVLNGGSLAAAFLKETALPSNLGHWVAVGEKAGKTDLVFSRIRSWFQEELEQRTSKFLLLLEPVLIIIIGLVILGLVVGIILPLFSIYGTIL</sequence>
<evidence type="ECO:0000256" key="9">
    <source>
        <dbReference type="ARBA" id="ARBA00030750"/>
    </source>
</evidence>
<evidence type="ECO:0000256" key="2">
    <source>
        <dbReference type="ARBA" id="ARBA00004651"/>
    </source>
</evidence>
<keyword evidence="14" id="KW-1185">Reference proteome</keyword>
<name>F5YQP6_TREPZ</name>
<comment type="function">
    <text evidence="1">Component of the type II secretion system inner membrane complex required for the energy-dependent secretion of extracellular factors such as proteases and toxins from the periplasm.</text>
</comment>
<dbReference type="InterPro" id="IPR018076">
    <property type="entry name" value="T2SS_GspF_dom"/>
</dbReference>
<keyword evidence="6 10" id="KW-0812">Transmembrane</keyword>
<evidence type="ECO:0000256" key="1">
    <source>
        <dbReference type="ARBA" id="ARBA00002684"/>
    </source>
</evidence>
<evidence type="ECO:0000256" key="4">
    <source>
        <dbReference type="ARBA" id="ARBA00022448"/>
    </source>
</evidence>
<proteinExistence type="inferred from homology"/>
<dbReference type="GO" id="GO:0005886">
    <property type="term" value="C:plasma membrane"/>
    <property type="evidence" value="ECO:0007669"/>
    <property type="project" value="UniProtKB-SubCell"/>
</dbReference>
<evidence type="ECO:0000256" key="5">
    <source>
        <dbReference type="ARBA" id="ARBA00022475"/>
    </source>
</evidence>
<dbReference type="Pfam" id="PF00482">
    <property type="entry name" value="T2SSF"/>
    <property type="match status" value="2"/>
</dbReference>
<dbReference type="GO" id="GO:0009306">
    <property type="term" value="P:protein secretion"/>
    <property type="evidence" value="ECO:0007669"/>
    <property type="project" value="InterPro"/>
</dbReference>
<dbReference type="InterPro" id="IPR003004">
    <property type="entry name" value="GspF/PilC"/>
</dbReference>
<reference evidence="13 14" key="2">
    <citation type="journal article" date="2011" name="ISME J.">
        <title>RNA-seq reveals cooperative metabolic interactions between two termite-gut spirochete species in co-culture.</title>
        <authorList>
            <person name="Rosenthal A.Z."/>
            <person name="Matson E.G."/>
            <person name="Eldar A."/>
            <person name="Leadbetter J.R."/>
        </authorList>
    </citation>
    <scope>NUCLEOTIDE SEQUENCE [LARGE SCALE GENOMIC DNA]</scope>
    <source>
        <strain evidence="14">ATCC BAA-887 / DSM 12427 / ZAS-2</strain>
    </source>
</reference>
<protein>
    <recommendedName>
        <fullName evidence="9">General secretion pathway protein F</fullName>
    </recommendedName>
</protein>
<evidence type="ECO:0000256" key="3">
    <source>
        <dbReference type="ARBA" id="ARBA00005745"/>
    </source>
</evidence>
<comment type="subcellular location">
    <subcellularLocation>
        <location evidence="2 10">Cell membrane</location>
        <topology evidence="2 10">Multi-pass membrane protein</topology>
    </subcellularLocation>
</comment>
<dbReference type="OrthoDB" id="9805682at2"/>
<dbReference type="eggNOG" id="COG1459">
    <property type="taxonomic scope" value="Bacteria"/>
</dbReference>
<dbReference type="InterPro" id="IPR001992">
    <property type="entry name" value="T2SS_GspF/T4SS_PilC_CS"/>
</dbReference>
<dbReference type="Proteomes" id="UP000009223">
    <property type="component" value="Chromosome"/>
</dbReference>
<feature type="domain" description="Type II secretion system protein GspF" evidence="12">
    <location>
        <begin position="226"/>
        <end position="342"/>
    </location>
</feature>
<evidence type="ECO:0000259" key="12">
    <source>
        <dbReference type="Pfam" id="PF00482"/>
    </source>
</evidence>
<dbReference type="HOGENOM" id="CLU_035032_2_1_12"/>
<evidence type="ECO:0000256" key="10">
    <source>
        <dbReference type="RuleBase" id="RU003923"/>
    </source>
</evidence>
<dbReference type="AlphaFoldDB" id="F5YQP6"/>
<evidence type="ECO:0000313" key="14">
    <source>
        <dbReference type="Proteomes" id="UP000009223"/>
    </source>
</evidence>
<dbReference type="PANTHER" id="PTHR30012">
    <property type="entry name" value="GENERAL SECRETION PATHWAY PROTEIN"/>
    <property type="match status" value="1"/>
</dbReference>
<evidence type="ECO:0000256" key="8">
    <source>
        <dbReference type="ARBA" id="ARBA00023136"/>
    </source>
</evidence>
<keyword evidence="7 11" id="KW-1133">Transmembrane helix</keyword>
<gene>
    <name evidence="13" type="ordered locus">TREPR_1395</name>
</gene>
<keyword evidence="4 10" id="KW-0813">Transport</keyword>
<dbReference type="PRINTS" id="PR00812">
    <property type="entry name" value="BCTERIALGSPF"/>
</dbReference>
<comment type="similarity">
    <text evidence="3 10">Belongs to the GSP F family.</text>
</comment>
<evidence type="ECO:0000256" key="7">
    <source>
        <dbReference type="ARBA" id="ARBA00022989"/>
    </source>
</evidence>
<dbReference type="InterPro" id="IPR042094">
    <property type="entry name" value="T2SS_GspF_sf"/>
</dbReference>
<evidence type="ECO:0000256" key="11">
    <source>
        <dbReference type="SAM" id="Phobius"/>
    </source>
</evidence>
<dbReference type="PROSITE" id="PS00874">
    <property type="entry name" value="T2SP_F"/>
    <property type="match status" value="1"/>
</dbReference>
<dbReference type="PANTHER" id="PTHR30012:SF0">
    <property type="entry name" value="TYPE II SECRETION SYSTEM PROTEIN F-RELATED"/>
    <property type="match status" value="1"/>
</dbReference>
<keyword evidence="8 11" id="KW-0472">Membrane</keyword>
<reference evidence="14" key="1">
    <citation type="submission" date="2009-12" db="EMBL/GenBank/DDBJ databases">
        <title>Complete sequence of Treponema primitia strain ZAS-2.</title>
        <authorList>
            <person name="Tetu S.G."/>
            <person name="Matson E."/>
            <person name="Ren Q."/>
            <person name="Seshadri R."/>
            <person name="Elbourne L."/>
            <person name="Hassan K.A."/>
            <person name="Durkin A."/>
            <person name="Radune D."/>
            <person name="Mohamoud Y."/>
            <person name="Shay R."/>
            <person name="Jin S."/>
            <person name="Zhang X."/>
            <person name="Lucey K."/>
            <person name="Ballor N.R."/>
            <person name="Ottesen E."/>
            <person name="Rosenthal R."/>
            <person name="Allen A."/>
            <person name="Leadbetter J.R."/>
            <person name="Paulsen I.T."/>
        </authorList>
    </citation>
    <scope>NUCLEOTIDE SEQUENCE [LARGE SCALE GENOMIC DNA]</scope>
    <source>
        <strain evidence="14">ATCC BAA-887 / DSM 12427 / ZAS-2</strain>
    </source>
</reference>
<keyword evidence="5" id="KW-1003">Cell membrane</keyword>
<organism evidence="13 14">
    <name type="scientific">Treponema primitia (strain ATCC BAA-887 / DSM 12427 / ZAS-2)</name>
    <dbReference type="NCBI Taxonomy" id="545694"/>
    <lineage>
        <taxon>Bacteria</taxon>
        <taxon>Pseudomonadati</taxon>
        <taxon>Spirochaetota</taxon>
        <taxon>Spirochaetia</taxon>
        <taxon>Spirochaetales</taxon>
        <taxon>Treponemataceae</taxon>
        <taxon>Treponema</taxon>
    </lineage>
</organism>
<dbReference type="STRING" id="545694.TREPR_1395"/>
<accession>F5YQP6</accession>
<evidence type="ECO:0000313" key="13">
    <source>
        <dbReference type="EMBL" id="AEF84681.1"/>
    </source>
</evidence>
<feature type="transmembrane region" description="Helical" evidence="11">
    <location>
        <begin position="158"/>
        <end position="184"/>
    </location>
</feature>
<evidence type="ECO:0000256" key="6">
    <source>
        <dbReference type="ARBA" id="ARBA00022692"/>
    </source>
</evidence>
<feature type="transmembrane region" description="Helical" evidence="11">
    <location>
        <begin position="115"/>
        <end position="138"/>
    </location>
</feature>
<dbReference type="EMBL" id="CP001843">
    <property type="protein sequence ID" value="AEF84681.1"/>
    <property type="molecule type" value="Genomic_DNA"/>
</dbReference>